<evidence type="ECO:0000313" key="2">
    <source>
        <dbReference type="EMBL" id="EGZ50282.1"/>
    </source>
</evidence>
<reference evidence="2 3" key="1">
    <citation type="submission" date="2011-06" db="EMBL/GenBank/DDBJ databases">
        <authorList>
            <person name="Muzny D."/>
            <person name="Qin X."/>
            <person name="Deng J."/>
            <person name="Jiang H."/>
            <person name="Liu Y."/>
            <person name="Qu J."/>
            <person name="Song X.-Z."/>
            <person name="Zhang L."/>
            <person name="Thornton R."/>
            <person name="Coyle M."/>
            <person name="Francisco L."/>
            <person name="Jackson L."/>
            <person name="Javaid M."/>
            <person name="Korchina V."/>
            <person name="Kovar C."/>
            <person name="Mata R."/>
            <person name="Mathew T."/>
            <person name="Ngo R."/>
            <person name="Nguyen L."/>
            <person name="Nguyen N."/>
            <person name="Okwuonu G."/>
            <person name="Ongeri F."/>
            <person name="Pham C."/>
            <person name="Simmons D."/>
            <person name="Wilczek-Boney K."/>
            <person name="Hale W."/>
            <person name="Jakkamsetti A."/>
            <person name="Pham P."/>
            <person name="Ruth R."/>
            <person name="San Lucas F."/>
            <person name="Warren J."/>
            <person name="Zhang J."/>
            <person name="Zhao Z."/>
            <person name="Zhou C."/>
            <person name="Zhu D."/>
            <person name="Lee S."/>
            <person name="Bess C."/>
            <person name="Blankenburg K."/>
            <person name="Forbes L."/>
            <person name="Fu Q."/>
            <person name="Gubbala S."/>
            <person name="Hirani K."/>
            <person name="Jayaseelan J.C."/>
            <person name="Lara F."/>
            <person name="Munidasa M."/>
            <person name="Palculict T."/>
            <person name="Patil S."/>
            <person name="Pu L.-L."/>
            <person name="Saada N."/>
            <person name="Tang L."/>
            <person name="Weissenberger G."/>
            <person name="Zhu Y."/>
            <person name="Hemphill L."/>
            <person name="Shang Y."/>
            <person name="Youmans B."/>
            <person name="Ayvaz T."/>
            <person name="Ross M."/>
            <person name="Santibanez J."/>
            <person name="Aqrawi P."/>
            <person name="Gross S."/>
            <person name="Joshi V."/>
            <person name="Fowler G."/>
            <person name="Nazareth L."/>
            <person name="Reid J."/>
            <person name="Worley K."/>
            <person name="Petrosino J."/>
            <person name="Highlander S."/>
            <person name="Gibbs R."/>
        </authorList>
    </citation>
    <scope>NUCLEOTIDE SEQUENCE [LARGE SCALE GENOMIC DNA]</scope>
    <source>
        <strain evidence="2 3">9715</strain>
    </source>
</reference>
<dbReference type="EMBL" id="AGAZ01000024">
    <property type="protein sequence ID" value="EGZ50282.1"/>
    <property type="molecule type" value="Genomic_DNA"/>
</dbReference>
<evidence type="ECO:0000313" key="3">
    <source>
        <dbReference type="Proteomes" id="UP000005336"/>
    </source>
</evidence>
<proteinExistence type="predicted"/>
<keyword evidence="1" id="KW-1133">Transmembrane helix</keyword>
<protein>
    <submittedName>
        <fullName evidence="2">Uncharacterized protein</fullName>
    </submittedName>
</protein>
<dbReference type="HOGENOM" id="CLU_068360_0_0_4"/>
<feature type="transmembrane region" description="Helical" evidence="1">
    <location>
        <begin position="143"/>
        <end position="163"/>
    </location>
</feature>
<feature type="non-terminal residue" evidence="2">
    <location>
        <position position="272"/>
    </location>
</feature>
<keyword evidence="1" id="KW-0812">Transmembrane</keyword>
<keyword evidence="3" id="KW-1185">Reference proteome</keyword>
<name>G4CN69_9NEIS</name>
<accession>G4CN69</accession>
<dbReference type="RefSeq" id="WP_009115674.1">
    <property type="nucleotide sequence ID" value="NZ_JH165159.1"/>
</dbReference>
<keyword evidence="1" id="KW-0472">Membrane</keyword>
<organism evidence="2 3">
    <name type="scientific">Neisseria wadsworthii 9715</name>
    <dbReference type="NCBI Taxonomy" id="1030841"/>
    <lineage>
        <taxon>Bacteria</taxon>
        <taxon>Pseudomonadati</taxon>
        <taxon>Pseudomonadota</taxon>
        <taxon>Betaproteobacteria</taxon>
        <taxon>Neisseriales</taxon>
        <taxon>Neisseriaceae</taxon>
        <taxon>Neisseria</taxon>
    </lineage>
</organism>
<evidence type="ECO:0000256" key="1">
    <source>
        <dbReference type="SAM" id="Phobius"/>
    </source>
</evidence>
<gene>
    <name evidence="2" type="ORF">HMPREF9370_0528</name>
</gene>
<sequence>MTNQNNSGVCLKPDSNDPIYWFTGYYSNYGLQAATDISPFVAPAWLNHKGNQLADQKLLQYRQQQMADTYVKNTHRKEGVYNAKAIRKDILVNKVPAMEQILKKEVLSNTADSMKKLGNGFAAAGAGYEIGKSIASDSTTKDFVAANIKALGILGTTAAIAALPASVPFAAAATLSVAAGMLTSFLLDKALNSKEFDDLLGDIGKQKLSDTWEYLNEDFFNDLNQQFNDIAEKFLNDNFDAFSKKAHDAIDNFPLNSQCHKFDPQDWESVNR</sequence>
<dbReference type="AlphaFoldDB" id="G4CN69"/>
<dbReference type="Proteomes" id="UP000005336">
    <property type="component" value="Unassembled WGS sequence"/>
</dbReference>
<dbReference type="STRING" id="1030841.HMPREF9370_0528"/>
<comment type="caution">
    <text evidence="2">The sequence shown here is derived from an EMBL/GenBank/DDBJ whole genome shotgun (WGS) entry which is preliminary data.</text>
</comment>